<dbReference type="InterPro" id="IPR015946">
    <property type="entry name" value="KH_dom-like_a/b"/>
</dbReference>
<dbReference type="Pfam" id="PF07650">
    <property type="entry name" value="KH_2"/>
    <property type="match status" value="1"/>
</dbReference>
<dbReference type="GO" id="GO:0005886">
    <property type="term" value="C:plasma membrane"/>
    <property type="evidence" value="ECO:0007669"/>
    <property type="project" value="UniProtKB-SubCell"/>
</dbReference>
<gene>
    <name evidence="6" type="primary">era</name>
    <name evidence="9" type="ORF">A11Q_1361</name>
</gene>
<dbReference type="GO" id="GO:0005737">
    <property type="term" value="C:cytoplasm"/>
    <property type="evidence" value="ECO:0007669"/>
    <property type="project" value="UniProtKB-SubCell"/>
</dbReference>
<keyword evidence="10" id="KW-1185">Reference proteome</keyword>
<evidence type="ECO:0000313" key="10">
    <source>
        <dbReference type="Proteomes" id="UP000012040"/>
    </source>
</evidence>
<name>M4V864_9BACT</name>
<dbReference type="KEGG" id="bex:A11Q_1361"/>
<dbReference type="InterPro" id="IPR005225">
    <property type="entry name" value="Small_GTP-bd"/>
</dbReference>
<evidence type="ECO:0000313" key="9">
    <source>
        <dbReference type="EMBL" id="AGH95577.1"/>
    </source>
</evidence>
<evidence type="ECO:0000256" key="6">
    <source>
        <dbReference type="HAMAP-Rule" id="MF_00367"/>
    </source>
</evidence>
<keyword evidence="6" id="KW-0690">Ribosome biogenesis</keyword>
<accession>M4V864</accession>
<dbReference type="PANTHER" id="PTHR42698:SF2">
    <property type="entry name" value="GTPASE ERA-LIKE, CHLOROPLASTIC"/>
    <property type="match status" value="1"/>
</dbReference>
<dbReference type="GO" id="GO:0005525">
    <property type="term" value="F:GTP binding"/>
    <property type="evidence" value="ECO:0007669"/>
    <property type="project" value="UniProtKB-UniRule"/>
</dbReference>
<feature type="domain" description="G" evidence="7">
    <location>
        <begin position="8"/>
        <end position="122"/>
    </location>
</feature>
<comment type="subunit">
    <text evidence="6">Monomer.</text>
</comment>
<comment type="caution">
    <text evidence="6">Lacks conserved residue(s) required for the propagation of feature annotation.</text>
</comment>
<evidence type="ECO:0000259" key="7">
    <source>
        <dbReference type="Pfam" id="PF01926"/>
    </source>
</evidence>
<comment type="subcellular location">
    <subcellularLocation>
        <location evidence="6">Cytoplasm</location>
    </subcellularLocation>
    <subcellularLocation>
        <location evidence="6">Cell membrane</location>
        <topology evidence="6">Peripheral membrane protein</topology>
    </subcellularLocation>
</comment>
<dbReference type="STRING" id="1184267.A11Q_1361"/>
<dbReference type="InterPro" id="IPR030388">
    <property type="entry name" value="G_ERA_dom"/>
</dbReference>
<dbReference type="GO" id="GO:0000028">
    <property type="term" value="P:ribosomal small subunit assembly"/>
    <property type="evidence" value="ECO:0007669"/>
    <property type="project" value="TreeGrafter"/>
</dbReference>
<sequence length="301" mass="33888">MGYKAGFIGLIGQPNAGKSTLMNYLIDQKVSIVTAKPQTTRRRILGIQNNENSQVIFIDAPGLVKAEKGLNAFLEKEAQDVIKESDALLAVLSIDEKDSDAIEKVLDLVKKSKKPWMGVITKTDVADKAHRILIVKNMVEEMGAKCLQISCLKDGKEGRDEILKELESLLPASEAPLFDEDLYTTENVRELVSEIVRERCFENLSHELPFQLAVQVRKFDENAKPCPHIYVDVIVAKASHKPIVIGQKAQVIKKISSESRHEIEKIMDGKVFLELNVVVKENWFEKNQFMKELGYIVDAKK</sequence>
<feature type="binding site" evidence="6">
    <location>
        <begin position="12"/>
        <end position="19"/>
    </location>
    <ligand>
        <name>GTP</name>
        <dbReference type="ChEBI" id="CHEBI:37565"/>
    </ligand>
</feature>
<dbReference type="CDD" id="cd22534">
    <property type="entry name" value="KH-II_Era"/>
    <property type="match status" value="1"/>
</dbReference>
<proteinExistence type="inferred from homology"/>
<evidence type="ECO:0000256" key="2">
    <source>
        <dbReference type="ARBA" id="ARBA00020484"/>
    </source>
</evidence>
<dbReference type="PRINTS" id="PR00326">
    <property type="entry name" value="GTP1OBG"/>
</dbReference>
<dbReference type="HOGENOM" id="CLU_038009_1_2_7"/>
<dbReference type="Gene3D" id="3.30.300.20">
    <property type="match status" value="1"/>
</dbReference>
<dbReference type="Pfam" id="PF01926">
    <property type="entry name" value="MMR_HSR1"/>
    <property type="match status" value="1"/>
</dbReference>
<protein>
    <recommendedName>
        <fullName evidence="2 6">GTPase Era</fullName>
    </recommendedName>
</protein>
<dbReference type="NCBIfam" id="TIGR00231">
    <property type="entry name" value="small_GTP"/>
    <property type="match status" value="1"/>
</dbReference>
<dbReference type="InterPro" id="IPR006073">
    <property type="entry name" value="GTP-bd"/>
</dbReference>
<dbReference type="GO" id="GO:0043024">
    <property type="term" value="F:ribosomal small subunit binding"/>
    <property type="evidence" value="ECO:0007669"/>
    <property type="project" value="TreeGrafter"/>
</dbReference>
<keyword evidence="6" id="KW-1003">Cell membrane</keyword>
<dbReference type="InterPro" id="IPR004044">
    <property type="entry name" value="KH_dom_type_2"/>
</dbReference>
<comment type="similarity">
    <text evidence="1 6">Belongs to the TRAFAC class TrmE-Era-EngA-EngB-Septin-like GTPase superfamily. Era GTPase family.</text>
</comment>
<evidence type="ECO:0000256" key="1">
    <source>
        <dbReference type="ARBA" id="ARBA00007921"/>
    </source>
</evidence>
<evidence type="ECO:0000256" key="3">
    <source>
        <dbReference type="ARBA" id="ARBA00022741"/>
    </source>
</evidence>
<dbReference type="HAMAP" id="MF_00367">
    <property type="entry name" value="GTPase_Era"/>
    <property type="match status" value="1"/>
</dbReference>
<keyword evidence="3 6" id="KW-0547">Nucleotide-binding</keyword>
<dbReference type="Gene3D" id="3.40.50.300">
    <property type="entry name" value="P-loop containing nucleotide triphosphate hydrolases"/>
    <property type="match status" value="1"/>
</dbReference>
<dbReference type="InterPro" id="IPR005662">
    <property type="entry name" value="GTPase_Era-like"/>
</dbReference>
<evidence type="ECO:0000256" key="4">
    <source>
        <dbReference type="ARBA" id="ARBA00022884"/>
    </source>
</evidence>
<dbReference type="Proteomes" id="UP000012040">
    <property type="component" value="Chromosome"/>
</dbReference>
<dbReference type="CDD" id="cd04163">
    <property type="entry name" value="Era"/>
    <property type="match status" value="1"/>
</dbReference>
<keyword evidence="6" id="KW-0472">Membrane</keyword>
<dbReference type="GO" id="GO:0070181">
    <property type="term" value="F:small ribosomal subunit rRNA binding"/>
    <property type="evidence" value="ECO:0007669"/>
    <property type="project" value="UniProtKB-UniRule"/>
</dbReference>
<reference evidence="9 10" key="1">
    <citation type="journal article" date="2013" name="ISME J.">
        <title>By their genes ye shall know them: genomic signatures of predatory bacteria.</title>
        <authorList>
            <person name="Pasternak Z."/>
            <person name="Pietrokovski S."/>
            <person name="Rotem O."/>
            <person name="Gophna U."/>
            <person name="Lurie-Weinberger M.N."/>
            <person name="Jurkevitch E."/>
        </authorList>
    </citation>
    <scope>NUCLEOTIDE SEQUENCE [LARGE SCALE GENOMIC DNA]</scope>
    <source>
        <strain evidence="9 10">JSS</strain>
    </source>
</reference>
<dbReference type="eggNOG" id="COG1159">
    <property type="taxonomic scope" value="Bacteria"/>
</dbReference>
<dbReference type="NCBIfam" id="TIGR00436">
    <property type="entry name" value="era"/>
    <property type="match status" value="1"/>
</dbReference>
<evidence type="ECO:0000259" key="8">
    <source>
        <dbReference type="Pfam" id="PF07650"/>
    </source>
</evidence>
<dbReference type="RefSeq" id="WP_015470067.1">
    <property type="nucleotide sequence ID" value="NC_020813.1"/>
</dbReference>
<dbReference type="InterPro" id="IPR027417">
    <property type="entry name" value="P-loop_NTPase"/>
</dbReference>
<keyword evidence="4 6" id="KW-0694">RNA-binding</keyword>
<dbReference type="AlphaFoldDB" id="M4V864"/>
<dbReference type="OrthoDB" id="5290574at2"/>
<dbReference type="PATRIC" id="fig|1184267.3.peg.1380"/>
<dbReference type="EMBL" id="CP003537">
    <property type="protein sequence ID" value="AGH95577.1"/>
    <property type="molecule type" value="Genomic_DNA"/>
</dbReference>
<organism evidence="9 10">
    <name type="scientific">Pseudobdellovibrio exovorus JSS</name>
    <dbReference type="NCBI Taxonomy" id="1184267"/>
    <lineage>
        <taxon>Bacteria</taxon>
        <taxon>Pseudomonadati</taxon>
        <taxon>Bdellovibrionota</taxon>
        <taxon>Bdellovibrionia</taxon>
        <taxon>Bdellovibrionales</taxon>
        <taxon>Pseudobdellovibrionaceae</taxon>
        <taxon>Pseudobdellovibrio</taxon>
    </lineage>
</organism>
<dbReference type="GO" id="GO:0003924">
    <property type="term" value="F:GTPase activity"/>
    <property type="evidence" value="ECO:0007669"/>
    <property type="project" value="UniProtKB-UniRule"/>
</dbReference>
<keyword evidence="5 6" id="KW-0342">GTP-binding</keyword>
<comment type="function">
    <text evidence="6">An essential GTPase that binds both GDP and GTP, with rapid nucleotide exchange. Plays a role in 16S rRNA processing and 30S ribosomal subunit biogenesis and possibly also in cell cycle regulation and energy metabolism.</text>
</comment>
<dbReference type="SUPFAM" id="SSF52540">
    <property type="entry name" value="P-loop containing nucleoside triphosphate hydrolases"/>
    <property type="match status" value="1"/>
</dbReference>
<dbReference type="NCBIfam" id="NF000908">
    <property type="entry name" value="PRK00089.1"/>
    <property type="match status" value="1"/>
</dbReference>
<dbReference type="PANTHER" id="PTHR42698">
    <property type="entry name" value="GTPASE ERA"/>
    <property type="match status" value="1"/>
</dbReference>
<dbReference type="InterPro" id="IPR009019">
    <property type="entry name" value="KH_sf_prok-type"/>
</dbReference>
<evidence type="ECO:0000256" key="5">
    <source>
        <dbReference type="ARBA" id="ARBA00023134"/>
    </source>
</evidence>
<dbReference type="SUPFAM" id="SSF54814">
    <property type="entry name" value="Prokaryotic type KH domain (KH-domain type II)"/>
    <property type="match status" value="1"/>
</dbReference>
<feature type="domain" description="KH type-2" evidence="8">
    <location>
        <begin position="234"/>
        <end position="283"/>
    </location>
</feature>
<feature type="binding site" evidence="6">
    <location>
        <begin position="121"/>
        <end position="124"/>
    </location>
    <ligand>
        <name>GTP</name>
        <dbReference type="ChEBI" id="CHEBI:37565"/>
    </ligand>
</feature>
<keyword evidence="6" id="KW-0963">Cytoplasm</keyword>
<keyword evidence="6" id="KW-0699">rRNA-binding</keyword>